<comment type="subcellular location">
    <subcellularLocation>
        <location evidence="1">Membrane</location>
        <topology evidence="1">Multi-pass membrane protein</topology>
    </subcellularLocation>
</comment>
<keyword evidence="10" id="KW-1185">Reference proteome</keyword>
<dbReference type="STRING" id="334253.SAMN04487943_108132"/>
<evidence type="ECO:0000256" key="6">
    <source>
        <dbReference type="ARBA" id="ARBA00022989"/>
    </source>
</evidence>
<dbReference type="EMBL" id="FOTR01000008">
    <property type="protein sequence ID" value="SFM13488.1"/>
    <property type="molecule type" value="Genomic_DNA"/>
</dbReference>
<feature type="transmembrane region" description="Helical" evidence="8">
    <location>
        <begin position="24"/>
        <end position="45"/>
    </location>
</feature>
<evidence type="ECO:0000256" key="7">
    <source>
        <dbReference type="ARBA" id="ARBA00023136"/>
    </source>
</evidence>
<feature type="transmembrane region" description="Helical" evidence="8">
    <location>
        <begin position="204"/>
        <end position="227"/>
    </location>
</feature>
<feature type="transmembrane region" description="Helical" evidence="8">
    <location>
        <begin position="103"/>
        <end position="121"/>
    </location>
</feature>
<keyword evidence="7 8" id="KW-0472">Membrane</keyword>
<feature type="transmembrane region" description="Helical" evidence="8">
    <location>
        <begin position="169"/>
        <end position="192"/>
    </location>
</feature>
<dbReference type="AlphaFoldDB" id="A0A1I4NDB8"/>
<keyword evidence="4" id="KW-0309">Germination</keyword>
<evidence type="ECO:0000256" key="1">
    <source>
        <dbReference type="ARBA" id="ARBA00004141"/>
    </source>
</evidence>
<feature type="transmembrane region" description="Helical" evidence="8">
    <location>
        <begin position="294"/>
        <end position="312"/>
    </location>
</feature>
<keyword evidence="5 8" id="KW-0812">Transmembrane</keyword>
<comment type="similarity">
    <text evidence="2">Belongs to the amino acid-polyamine-organocation (APC) superfamily. Spore germination protein (SGP) (TC 2.A.3.9) family.</text>
</comment>
<proteinExistence type="inferred from homology"/>
<dbReference type="NCBIfam" id="TIGR00912">
    <property type="entry name" value="2A0309"/>
    <property type="match status" value="1"/>
</dbReference>
<evidence type="ECO:0000313" key="9">
    <source>
        <dbReference type="EMBL" id="SFM13488.1"/>
    </source>
</evidence>
<sequence>MLIFLFEAGSSIVIGVGFDAKQDAWLAILLALLGGIILFTVYRFLFQQYPNHLFTEYLEEILGKTVGKVVAIVYILYFFYIAGRVLRDFGDLLITTALDQTPLIVVNLIIVLLVLYSYYLGIEVIARAGNIFFIILIILAFLFFLLVFIDQLPKAENLQPVLEKGWGPVFKTAFPLTLTFPFGEIIVFTMIFPFLNRKEKLFKIGVAALTFSGILLMLTVTLILSVLGPTLSSESTFPLLDTIAKVNIADIIQRLDPIALTILIIGIYFKITIFYFGGMYGLEKLFQIKKNKRKYYLLITGGALLAVSIIMAEGLTQHLQIGLKIVPSYVHLPLQVYIPLILIVINAVKNKLNKHKSSLQQ</sequence>
<evidence type="ECO:0000256" key="4">
    <source>
        <dbReference type="ARBA" id="ARBA00022544"/>
    </source>
</evidence>
<dbReference type="InterPro" id="IPR004761">
    <property type="entry name" value="Spore_GerAB"/>
</dbReference>
<dbReference type="PANTHER" id="PTHR34975:SF2">
    <property type="entry name" value="SPORE GERMINATION PROTEIN A2"/>
    <property type="match status" value="1"/>
</dbReference>
<keyword evidence="3" id="KW-0813">Transport</keyword>
<keyword evidence="6 8" id="KW-1133">Transmembrane helix</keyword>
<dbReference type="PANTHER" id="PTHR34975">
    <property type="entry name" value="SPORE GERMINATION PROTEIN A2"/>
    <property type="match status" value="1"/>
</dbReference>
<evidence type="ECO:0000256" key="2">
    <source>
        <dbReference type="ARBA" id="ARBA00007998"/>
    </source>
</evidence>
<dbReference type="Pfam" id="PF03845">
    <property type="entry name" value="Spore_permease"/>
    <property type="match status" value="1"/>
</dbReference>
<accession>A0A1I4NDB8</accession>
<dbReference type="Gene3D" id="1.20.1740.10">
    <property type="entry name" value="Amino acid/polyamine transporter I"/>
    <property type="match status" value="1"/>
</dbReference>
<feature type="transmembrane region" description="Helical" evidence="8">
    <location>
        <begin position="332"/>
        <end position="348"/>
    </location>
</feature>
<protein>
    <submittedName>
        <fullName evidence="9">Spore germination protein KB</fullName>
    </submittedName>
</protein>
<evidence type="ECO:0000256" key="3">
    <source>
        <dbReference type="ARBA" id="ARBA00022448"/>
    </source>
</evidence>
<evidence type="ECO:0000256" key="8">
    <source>
        <dbReference type="SAM" id="Phobius"/>
    </source>
</evidence>
<dbReference type="Proteomes" id="UP000198565">
    <property type="component" value="Unassembled WGS sequence"/>
</dbReference>
<feature type="transmembrane region" description="Helical" evidence="8">
    <location>
        <begin position="128"/>
        <end position="149"/>
    </location>
</feature>
<reference evidence="10" key="1">
    <citation type="submission" date="2016-10" db="EMBL/GenBank/DDBJ databases">
        <authorList>
            <person name="Varghese N."/>
            <person name="Submissions S."/>
        </authorList>
    </citation>
    <scope>NUCLEOTIDE SEQUENCE [LARGE SCALE GENOMIC DNA]</scope>
    <source>
        <strain evidence="10">CGMCC 1.4250</strain>
    </source>
</reference>
<organism evidence="9 10">
    <name type="scientific">Gracilibacillus orientalis</name>
    <dbReference type="NCBI Taxonomy" id="334253"/>
    <lineage>
        <taxon>Bacteria</taxon>
        <taxon>Bacillati</taxon>
        <taxon>Bacillota</taxon>
        <taxon>Bacilli</taxon>
        <taxon>Bacillales</taxon>
        <taxon>Bacillaceae</taxon>
        <taxon>Gracilibacillus</taxon>
    </lineage>
</organism>
<gene>
    <name evidence="9" type="ORF">SAMN04487943_108132</name>
</gene>
<name>A0A1I4NDB8_9BACI</name>
<dbReference type="GO" id="GO:0009847">
    <property type="term" value="P:spore germination"/>
    <property type="evidence" value="ECO:0007669"/>
    <property type="project" value="InterPro"/>
</dbReference>
<feature type="transmembrane region" description="Helical" evidence="8">
    <location>
        <begin position="66"/>
        <end position="83"/>
    </location>
</feature>
<dbReference type="GO" id="GO:0016020">
    <property type="term" value="C:membrane"/>
    <property type="evidence" value="ECO:0007669"/>
    <property type="project" value="UniProtKB-SubCell"/>
</dbReference>
<feature type="transmembrane region" description="Helical" evidence="8">
    <location>
        <begin position="258"/>
        <end position="282"/>
    </location>
</feature>
<evidence type="ECO:0000256" key="5">
    <source>
        <dbReference type="ARBA" id="ARBA00022692"/>
    </source>
</evidence>
<evidence type="ECO:0000313" key="10">
    <source>
        <dbReference type="Proteomes" id="UP000198565"/>
    </source>
</evidence>